<keyword evidence="1" id="KW-0812">Transmembrane</keyword>
<organism evidence="2 3">
    <name type="scientific">Fumia xinanensis</name>
    <dbReference type="NCBI Taxonomy" id="2763659"/>
    <lineage>
        <taxon>Bacteria</taxon>
        <taxon>Bacillati</taxon>
        <taxon>Bacillota</taxon>
        <taxon>Clostridia</taxon>
        <taxon>Eubacteriales</taxon>
        <taxon>Oscillospiraceae</taxon>
        <taxon>Fumia</taxon>
    </lineage>
</organism>
<dbReference type="Proteomes" id="UP000610760">
    <property type="component" value="Unassembled WGS sequence"/>
</dbReference>
<comment type="caution">
    <text evidence="2">The sequence shown here is derived from an EMBL/GenBank/DDBJ whole genome shotgun (WGS) entry which is preliminary data.</text>
</comment>
<feature type="transmembrane region" description="Helical" evidence="1">
    <location>
        <begin position="6"/>
        <end position="25"/>
    </location>
</feature>
<dbReference type="RefSeq" id="WP_249296017.1">
    <property type="nucleotide sequence ID" value="NZ_JACRSV010000004.1"/>
</dbReference>
<proteinExistence type="predicted"/>
<evidence type="ECO:0000256" key="1">
    <source>
        <dbReference type="SAM" id="Phobius"/>
    </source>
</evidence>
<evidence type="ECO:0000313" key="2">
    <source>
        <dbReference type="EMBL" id="MBC8560755.1"/>
    </source>
</evidence>
<accession>A0A926E791</accession>
<gene>
    <name evidence="2" type="ORF">H8710_11840</name>
</gene>
<evidence type="ECO:0000313" key="3">
    <source>
        <dbReference type="Proteomes" id="UP000610760"/>
    </source>
</evidence>
<dbReference type="Pfam" id="PF12664">
    <property type="entry name" value="DUF3789"/>
    <property type="match status" value="1"/>
</dbReference>
<dbReference type="EMBL" id="JACRSV010000004">
    <property type="protein sequence ID" value="MBC8560755.1"/>
    <property type="molecule type" value="Genomic_DNA"/>
</dbReference>
<reference evidence="2" key="1">
    <citation type="submission" date="2020-08" db="EMBL/GenBank/DDBJ databases">
        <title>Genome public.</title>
        <authorList>
            <person name="Liu C."/>
            <person name="Sun Q."/>
        </authorList>
    </citation>
    <scope>NUCLEOTIDE SEQUENCE</scope>
    <source>
        <strain evidence="2">NSJ-33</strain>
    </source>
</reference>
<dbReference type="InterPro" id="IPR024522">
    <property type="entry name" value="DUF3789"/>
</dbReference>
<protein>
    <submittedName>
        <fullName evidence="2">DUF3789 domain-containing protein</fullName>
    </submittedName>
</protein>
<sequence>MIGFFIGLFLGGFVGVSIMALLQVNRGYNIKLEDKHE</sequence>
<dbReference type="AlphaFoldDB" id="A0A926E791"/>
<keyword evidence="1" id="KW-1133">Transmembrane helix</keyword>
<name>A0A926E791_9FIRM</name>
<keyword evidence="3" id="KW-1185">Reference proteome</keyword>
<keyword evidence="1" id="KW-0472">Membrane</keyword>